<reference evidence="5 6" key="1">
    <citation type="journal article" date="2012" name="BMC Genomics">
        <title>Sequencing the genome of Marssonina brunnea reveals fungus-poplar co-evolution.</title>
        <authorList>
            <person name="Zhu S."/>
            <person name="Cao Y.-Z."/>
            <person name="Jiang C."/>
            <person name="Tan B.-Y."/>
            <person name="Wang Z."/>
            <person name="Feng S."/>
            <person name="Zhang L."/>
            <person name="Su X.-H."/>
            <person name="Brejova B."/>
            <person name="Vinar T."/>
            <person name="Xu M."/>
            <person name="Wang M.-X."/>
            <person name="Zhang S.-G."/>
            <person name="Huang M.-R."/>
            <person name="Wu R."/>
            <person name="Zhou Y."/>
        </authorList>
    </citation>
    <scope>NUCLEOTIDE SEQUENCE [LARGE SCALE GENOMIC DNA]</scope>
    <source>
        <strain evidence="5 6">MB_m1</strain>
    </source>
</reference>
<dbReference type="EMBL" id="JH921428">
    <property type="protein sequence ID" value="EKD20918.1"/>
    <property type="molecule type" value="Genomic_DNA"/>
</dbReference>
<feature type="region of interest" description="Disordered" evidence="4">
    <location>
        <begin position="30"/>
        <end position="103"/>
    </location>
</feature>
<keyword evidence="6" id="KW-1185">Reference proteome</keyword>
<dbReference type="OrthoDB" id="194358at2759"/>
<feature type="compositionally biased region" description="Polar residues" evidence="4">
    <location>
        <begin position="392"/>
        <end position="406"/>
    </location>
</feature>
<evidence type="ECO:0000256" key="3">
    <source>
        <dbReference type="PROSITE-ProRule" id="PRU00023"/>
    </source>
</evidence>
<feature type="repeat" description="ANK" evidence="3">
    <location>
        <begin position="636"/>
        <end position="670"/>
    </location>
</feature>
<dbReference type="InterPro" id="IPR002110">
    <property type="entry name" value="Ankyrin_rpt"/>
</dbReference>
<feature type="repeat" description="ANK" evidence="3">
    <location>
        <begin position="671"/>
        <end position="703"/>
    </location>
</feature>
<evidence type="ECO:0000256" key="4">
    <source>
        <dbReference type="SAM" id="MobiDB-lite"/>
    </source>
</evidence>
<gene>
    <name evidence="5" type="ORF">MBM_00031</name>
</gene>
<dbReference type="SMART" id="SM00248">
    <property type="entry name" value="ANK"/>
    <property type="match status" value="13"/>
</dbReference>
<sequence length="1078" mass="117815">MNFSSQEKTHSSFDLLAALSIDFEDSLALKAGFAPSPPPDQPLPPIPRKSKSLSPVVRKDQTQNPTSNPALVNHASKSSTASLKRPGTIRGTQPPTGAKKEVKMAPQAMPTQAQTQCLELCQKTTHCIDVVAVHILEYMTAHTKPPASFVQLSHDFLSTCEILYSLEAGLRSFNSANPKLQRLPKELLAELEMKFRVTQSDFNLIDALIQKMTRKKGMSKWGRMFGDIEGDICKVATALKRTRESLKISSMVITWNQNSSGDHSVPRQDRGFGYTGLATALDRSAVEKGQVKKDESRQNERREERREEEREELEMEAAPSILAQHALPAPLRLQKNEPQSSYPPMPSLPGPQQQSQARSLYSETSNNQTFHRPQTQSDRHTPSQAGWVGVRRTSSSVHDGSTGRVSTTHDLHHTRPPISYHSDPSHDSAYLTSSTLSSVDPFLQDERRSIADDALSMTSHTPSIFHDDMAGLELDPSKVVRYSVDPSSMPRVFPSPSSEGDNANMKEALVTAIRGRNHRIVEQLLHRGVSAAANQKRHPLIEAIFAHDEESIRLLLLVGAEANEAGRDGLTPLLACVEKSFLPGATMLLKYGANPNLSARYGENQESPLAVAVTANMANMTQLLLQYNGDANSVTSKGTPILTAAIKQKTHRKFIELLLAYGANPNAKSREGKVALFEAIMFGRADITSALLEGGADANLPGPKHMLWPSIHYPACLAALLAHGANHRHAPGIMELAVGTNNIEVVRTLLSAGVDPDTKKDGIFTPLCSSIRDDRDELVDLLLSNGADPNIPAAEYPTFTCVTQNRVHFLPALLAAGADLNKPKGILELAVSFNNLDAINWLLDNGVSPNDRNAKGKSPLTTAIRENRMELVEILLQRGADPHARGEDWPIFMAVNNPPILKLLLTVIKEPRAFKGIVERAVHADQLESIQLLLAAGVSVEDKTGGVFSPLTTAIREKHMEIVTYLIGPAGADVNAPGEHLPVVKALRTFRDGNTTVLEWLLEKGADPNKIYRSWNGVMQAVENGNEGVLRLLARTCGIDLEAKDDMGNTVLDMASSRGWEEAVQILTEGDLKGARKK</sequence>
<dbReference type="HOGENOM" id="CLU_014021_0_0_1"/>
<feature type="compositionally biased region" description="Polar residues" evidence="4">
    <location>
        <begin position="350"/>
        <end position="376"/>
    </location>
</feature>
<feature type="compositionally biased region" description="Polar residues" evidence="4">
    <location>
        <begin position="62"/>
        <end position="82"/>
    </location>
</feature>
<evidence type="ECO:0000313" key="5">
    <source>
        <dbReference type="EMBL" id="EKD20918.1"/>
    </source>
</evidence>
<dbReference type="InParanoid" id="K1XJQ0"/>
<dbReference type="PROSITE" id="PS50297">
    <property type="entry name" value="ANK_REP_REGION"/>
    <property type="match status" value="2"/>
</dbReference>
<feature type="compositionally biased region" description="Basic and acidic residues" evidence="4">
    <location>
        <begin position="285"/>
        <end position="308"/>
    </location>
</feature>
<evidence type="ECO:0000313" key="6">
    <source>
        <dbReference type="Proteomes" id="UP000006753"/>
    </source>
</evidence>
<dbReference type="AlphaFoldDB" id="K1XJQ0"/>
<accession>K1XJQ0</accession>
<dbReference type="OMA" id="PNKVYRG"/>
<dbReference type="KEGG" id="mbe:MBM_00031"/>
<dbReference type="PANTHER" id="PTHR24198:SF165">
    <property type="entry name" value="ANKYRIN REPEAT-CONTAINING PROTEIN-RELATED"/>
    <property type="match status" value="1"/>
</dbReference>
<dbReference type="Pfam" id="PF00023">
    <property type="entry name" value="Ank"/>
    <property type="match status" value="1"/>
</dbReference>
<dbReference type="SUPFAM" id="SSF48403">
    <property type="entry name" value="Ankyrin repeat"/>
    <property type="match status" value="3"/>
</dbReference>
<feature type="region of interest" description="Disordered" evidence="4">
    <location>
        <begin position="334"/>
        <end position="432"/>
    </location>
</feature>
<dbReference type="PROSITE" id="PS50088">
    <property type="entry name" value="ANK_REPEAT"/>
    <property type="match status" value="3"/>
</dbReference>
<keyword evidence="2 3" id="KW-0040">ANK repeat</keyword>
<evidence type="ECO:0000256" key="1">
    <source>
        <dbReference type="ARBA" id="ARBA00022737"/>
    </source>
</evidence>
<dbReference type="PANTHER" id="PTHR24198">
    <property type="entry name" value="ANKYRIN REPEAT AND PROTEIN KINASE DOMAIN-CONTAINING PROTEIN"/>
    <property type="match status" value="1"/>
</dbReference>
<dbReference type="Gene3D" id="1.25.40.20">
    <property type="entry name" value="Ankyrin repeat-containing domain"/>
    <property type="match status" value="4"/>
</dbReference>
<feature type="region of interest" description="Disordered" evidence="4">
    <location>
        <begin position="285"/>
        <end position="316"/>
    </location>
</feature>
<feature type="repeat" description="ANK" evidence="3">
    <location>
        <begin position="855"/>
        <end position="887"/>
    </location>
</feature>
<dbReference type="GeneID" id="18755966"/>
<keyword evidence="1" id="KW-0677">Repeat</keyword>
<feature type="compositionally biased region" description="Pro residues" evidence="4">
    <location>
        <begin position="35"/>
        <end position="47"/>
    </location>
</feature>
<evidence type="ECO:0000256" key="2">
    <source>
        <dbReference type="ARBA" id="ARBA00023043"/>
    </source>
</evidence>
<protein>
    <submittedName>
        <fullName evidence="5">Ankyrin repeat domain containing protein</fullName>
    </submittedName>
</protein>
<organism evidence="5 6">
    <name type="scientific">Marssonina brunnea f. sp. multigermtubi (strain MB_m1)</name>
    <name type="common">Marssonina leaf spot fungus</name>
    <dbReference type="NCBI Taxonomy" id="1072389"/>
    <lineage>
        <taxon>Eukaryota</taxon>
        <taxon>Fungi</taxon>
        <taxon>Dikarya</taxon>
        <taxon>Ascomycota</taxon>
        <taxon>Pezizomycotina</taxon>
        <taxon>Leotiomycetes</taxon>
        <taxon>Helotiales</taxon>
        <taxon>Drepanopezizaceae</taxon>
        <taxon>Drepanopeziza</taxon>
    </lineage>
</organism>
<proteinExistence type="predicted"/>
<dbReference type="Pfam" id="PF12796">
    <property type="entry name" value="Ank_2"/>
    <property type="match status" value="4"/>
</dbReference>
<dbReference type="Proteomes" id="UP000006753">
    <property type="component" value="Unassembled WGS sequence"/>
</dbReference>
<name>K1XJQ0_MARBU</name>
<dbReference type="eggNOG" id="KOG4177">
    <property type="taxonomic scope" value="Eukaryota"/>
</dbReference>
<dbReference type="InterPro" id="IPR036770">
    <property type="entry name" value="Ankyrin_rpt-contain_sf"/>
</dbReference>